<evidence type="ECO:0000256" key="2">
    <source>
        <dbReference type="ARBA" id="ARBA00022679"/>
    </source>
</evidence>
<name>H6SMS9_PARPM</name>
<protein>
    <recommendedName>
        <fullName evidence="5">16S rRNA (Guanine(966)-N(2))-methyltransferase RsmD</fullName>
    </recommendedName>
</protein>
<proteinExistence type="predicted"/>
<evidence type="ECO:0000313" key="4">
    <source>
        <dbReference type="Proteomes" id="UP000033220"/>
    </source>
</evidence>
<evidence type="ECO:0000313" key="3">
    <source>
        <dbReference type="EMBL" id="CCG09214.1"/>
    </source>
</evidence>
<dbReference type="eggNOG" id="COG0742">
    <property type="taxonomic scope" value="Bacteria"/>
</dbReference>
<dbReference type="GO" id="GO:0008168">
    <property type="term" value="F:methyltransferase activity"/>
    <property type="evidence" value="ECO:0007669"/>
    <property type="project" value="UniProtKB-KW"/>
</dbReference>
<dbReference type="Proteomes" id="UP000033220">
    <property type="component" value="Chromosome DSM 122"/>
</dbReference>
<dbReference type="InterPro" id="IPR004398">
    <property type="entry name" value="RNA_MeTrfase_RsmD"/>
</dbReference>
<dbReference type="InterPro" id="IPR029063">
    <property type="entry name" value="SAM-dependent_MTases_sf"/>
</dbReference>
<dbReference type="PANTHER" id="PTHR43542:SF1">
    <property type="entry name" value="METHYLTRANSFERASE"/>
    <property type="match status" value="1"/>
</dbReference>
<dbReference type="PATRIC" id="fig|1150469.3.peg.2943"/>
<dbReference type="AlphaFoldDB" id="H6SMS9"/>
<organism evidence="3 4">
    <name type="scientific">Pararhodospirillum photometricum DSM 122</name>
    <dbReference type="NCBI Taxonomy" id="1150469"/>
    <lineage>
        <taxon>Bacteria</taxon>
        <taxon>Pseudomonadati</taxon>
        <taxon>Pseudomonadota</taxon>
        <taxon>Alphaproteobacteria</taxon>
        <taxon>Rhodospirillales</taxon>
        <taxon>Rhodospirillaceae</taxon>
        <taxon>Pararhodospirillum</taxon>
    </lineage>
</organism>
<dbReference type="STRING" id="1150469.RSPPHO_02588"/>
<dbReference type="GO" id="GO:0031167">
    <property type="term" value="P:rRNA methylation"/>
    <property type="evidence" value="ECO:0007669"/>
    <property type="project" value="InterPro"/>
</dbReference>
<dbReference type="PANTHER" id="PTHR43542">
    <property type="entry name" value="METHYLTRANSFERASE"/>
    <property type="match status" value="1"/>
</dbReference>
<dbReference type="Pfam" id="PF03602">
    <property type="entry name" value="Cons_hypoth95"/>
    <property type="match status" value="1"/>
</dbReference>
<evidence type="ECO:0008006" key="5">
    <source>
        <dbReference type="Google" id="ProtNLM"/>
    </source>
</evidence>
<gene>
    <name evidence="3" type="ORF">RSPPHO_02588</name>
</gene>
<dbReference type="HOGENOM" id="CLU_075826_1_1_5"/>
<dbReference type="CDD" id="cd02440">
    <property type="entry name" value="AdoMet_MTases"/>
    <property type="match status" value="1"/>
</dbReference>
<reference evidence="3 4" key="1">
    <citation type="submission" date="2012-02" db="EMBL/GenBank/DDBJ databases">
        <title>Shotgun genome sequence of Phaeospirillum photometricum DSM 122.</title>
        <authorList>
            <person name="Duquesne K."/>
            <person name="Sturgis J."/>
        </authorList>
    </citation>
    <scope>NUCLEOTIDE SEQUENCE [LARGE SCALE GENOMIC DNA]</scope>
    <source>
        <strain evidence="4">DSM122</strain>
    </source>
</reference>
<dbReference type="Gene3D" id="3.40.50.150">
    <property type="entry name" value="Vaccinia Virus protein VP39"/>
    <property type="match status" value="1"/>
</dbReference>
<dbReference type="EMBL" id="HE663493">
    <property type="protein sequence ID" value="CCG09214.1"/>
    <property type="molecule type" value="Genomic_DNA"/>
</dbReference>
<evidence type="ECO:0000256" key="1">
    <source>
        <dbReference type="ARBA" id="ARBA00022603"/>
    </source>
</evidence>
<dbReference type="NCBIfam" id="TIGR00095">
    <property type="entry name" value="16S rRNA (guanine(966)-N(2))-methyltransferase RsmD"/>
    <property type="match status" value="1"/>
</dbReference>
<dbReference type="KEGG" id="rpm:RSPPHO_02588"/>
<dbReference type="SUPFAM" id="SSF53335">
    <property type="entry name" value="S-adenosyl-L-methionine-dependent methyltransferases"/>
    <property type="match status" value="1"/>
</dbReference>
<keyword evidence="2" id="KW-0808">Transferase</keyword>
<sequence>MRPHGSQSLRRTRRRRQAMRIVAGRWRGRTLAVPPGLGVRPTGDRARGAVFNIVTHRFEGRDGFSLKDARVLDAFAGSGALGLEALSQGAASATFFETDAAALAVVRANVAACQAQARTAVRRVDACRPPPPDEPVGLALLDPPYAQSLLEPALVALATTGWLAPGCLVYAESDGRAPAPAWPDGFSVVDERTQGRPRLTFLRWGAA</sequence>
<keyword evidence="1" id="KW-0489">Methyltransferase</keyword>
<accession>H6SMS9</accession>
<keyword evidence="4" id="KW-1185">Reference proteome</keyword>
<dbReference type="PIRSF" id="PIRSF004553">
    <property type="entry name" value="CHP00095"/>
    <property type="match status" value="1"/>
</dbReference>